<evidence type="ECO:0000313" key="2">
    <source>
        <dbReference type="EMBL" id="CAG9810637.1"/>
    </source>
</evidence>
<dbReference type="SUPFAM" id="SSF56436">
    <property type="entry name" value="C-type lectin-like"/>
    <property type="match status" value="1"/>
</dbReference>
<evidence type="ECO:0000256" key="1">
    <source>
        <dbReference type="SAM" id="SignalP"/>
    </source>
</evidence>
<keyword evidence="1" id="KW-0732">Signal</keyword>
<evidence type="ECO:0000313" key="3">
    <source>
        <dbReference type="Proteomes" id="UP001153620"/>
    </source>
</evidence>
<dbReference type="AlphaFoldDB" id="A0A9N9WY13"/>
<dbReference type="Proteomes" id="UP001153620">
    <property type="component" value="Chromosome 4"/>
</dbReference>
<organism evidence="2 3">
    <name type="scientific">Chironomus riparius</name>
    <dbReference type="NCBI Taxonomy" id="315576"/>
    <lineage>
        <taxon>Eukaryota</taxon>
        <taxon>Metazoa</taxon>
        <taxon>Ecdysozoa</taxon>
        <taxon>Arthropoda</taxon>
        <taxon>Hexapoda</taxon>
        <taxon>Insecta</taxon>
        <taxon>Pterygota</taxon>
        <taxon>Neoptera</taxon>
        <taxon>Endopterygota</taxon>
        <taxon>Diptera</taxon>
        <taxon>Nematocera</taxon>
        <taxon>Chironomoidea</taxon>
        <taxon>Chironomidae</taxon>
        <taxon>Chironominae</taxon>
        <taxon>Chironomus</taxon>
    </lineage>
</organism>
<name>A0A9N9WY13_9DIPT</name>
<proteinExistence type="predicted"/>
<reference evidence="2" key="2">
    <citation type="submission" date="2022-10" db="EMBL/GenBank/DDBJ databases">
        <authorList>
            <consortium name="ENA_rothamsted_submissions"/>
            <consortium name="culmorum"/>
            <person name="King R."/>
        </authorList>
    </citation>
    <scope>NUCLEOTIDE SEQUENCE</scope>
</reference>
<dbReference type="OrthoDB" id="10407662at2759"/>
<sequence>MHKNLVILILLNIGAYSAVSAANMSICTSSRTWHGKTACLVKSPHTCHRADEICTQNDMQLYTINDDFDMMLIFYFTTKQFREQSVEFWVKIYEHDECVSLSSVRGNFNIKTDGFDRENDEKYFYCEFKSKHFSLL</sequence>
<feature type="signal peptide" evidence="1">
    <location>
        <begin position="1"/>
        <end position="21"/>
    </location>
</feature>
<reference evidence="2" key="1">
    <citation type="submission" date="2022-01" db="EMBL/GenBank/DDBJ databases">
        <authorList>
            <person name="King R."/>
        </authorList>
    </citation>
    <scope>NUCLEOTIDE SEQUENCE</scope>
</reference>
<gene>
    <name evidence="2" type="ORF">CHIRRI_LOCUS13450</name>
</gene>
<keyword evidence="3" id="KW-1185">Reference proteome</keyword>
<accession>A0A9N9WY13</accession>
<dbReference type="InterPro" id="IPR016187">
    <property type="entry name" value="CTDL_fold"/>
</dbReference>
<dbReference type="EMBL" id="OU895880">
    <property type="protein sequence ID" value="CAG9810637.1"/>
    <property type="molecule type" value="Genomic_DNA"/>
</dbReference>
<feature type="chain" id="PRO_5040251797" evidence="1">
    <location>
        <begin position="22"/>
        <end position="136"/>
    </location>
</feature>
<protein>
    <submittedName>
        <fullName evidence="2">Uncharacterized protein</fullName>
    </submittedName>
</protein>